<evidence type="ECO:0000313" key="2">
    <source>
        <dbReference type="WBParaSite" id="RSKR_0001121800.1"/>
    </source>
</evidence>
<proteinExistence type="predicted"/>
<organism evidence="1 2">
    <name type="scientific">Rhabditophanes sp. KR3021</name>
    <dbReference type="NCBI Taxonomy" id="114890"/>
    <lineage>
        <taxon>Eukaryota</taxon>
        <taxon>Metazoa</taxon>
        <taxon>Ecdysozoa</taxon>
        <taxon>Nematoda</taxon>
        <taxon>Chromadorea</taxon>
        <taxon>Rhabditida</taxon>
        <taxon>Tylenchina</taxon>
        <taxon>Panagrolaimomorpha</taxon>
        <taxon>Strongyloidoidea</taxon>
        <taxon>Alloionematidae</taxon>
        <taxon>Rhabditophanes</taxon>
    </lineage>
</organism>
<dbReference type="Proteomes" id="UP000095286">
    <property type="component" value="Unplaced"/>
</dbReference>
<accession>A0AC35UGB0</accession>
<protein>
    <submittedName>
        <fullName evidence="2">SKIP_SNW domain-containing protein</fullName>
    </submittedName>
</protein>
<name>A0AC35UGB0_9BILA</name>
<evidence type="ECO:0000313" key="1">
    <source>
        <dbReference type="Proteomes" id="UP000095286"/>
    </source>
</evidence>
<dbReference type="WBParaSite" id="RSKR_0001121800.1">
    <property type="protein sequence ID" value="RSKR_0001121800.1"/>
    <property type="gene ID" value="RSKR_0001121800"/>
</dbReference>
<sequence length="549" mass="62052">MSAKLSDILPKVTEKPNDFYANTVTKDGWFKDNEKELLPVVTQHVRPYGQRKNMVPRSQEDFGDGGAFPECLIPQFPRGMGKDEVIGQQPSKQLALQTDENGKVGYDAIARLGHAKNKIIHTRVGATKSKHFSPEDEDVQKPSTEEMEETIEKTRKMIEKITQSKISSALPVKHAERPNEASYIRYTPSSQQKAITGQAPQQKIIKIVEEQKDPMAPPAFKINQKMPRGPPSPPAPVLHSPTRKPTAKEQADWKIPPCVSNYKNPRGHVIELSKRLASDGHGLSTPQINDKFSIFAEALYITERVARESIEQRVQLERRLAQNEKMDQEAAMRKMAQEAREERKNIKQEFGDADEDAAERDEIRRERKEQHRKETAIARNHPDKLERMRRENERDISEKIALGLPNTRAGNSNAGETQFDSRLFGKSSGLDAGGTNDETYAVYDKPWKPLDNIQKHIYRPTKNKESAYAEDADQIANTDRFVPSQSISGADASTARSGPVQFEKASDIFGLSNLFDTAPEAPVKEKRHRDDYNDRGESPPRSKKSRHHP</sequence>
<reference evidence="2" key="1">
    <citation type="submission" date="2016-11" db="UniProtKB">
        <authorList>
            <consortium name="WormBaseParasite"/>
        </authorList>
    </citation>
    <scope>IDENTIFICATION</scope>
    <source>
        <strain evidence="2">KR3021</strain>
    </source>
</reference>